<evidence type="ECO:0000313" key="3">
    <source>
        <dbReference type="Proteomes" id="UP000248483"/>
    </source>
</evidence>
<gene>
    <name evidence="4" type="primary">LOC111179699</name>
</gene>
<reference evidence="4" key="1">
    <citation type="submission" date="2025-08" db="UniProtKB">
        <authorList>
            <consortium name="RefSeq"/>
        </authorList>
    </citation>
    <scope>IDENTIFICATION</scope>
    <source>
        <tissue evidence="4">Blood</tissue>
    </source>
</reference>
<dbReference type="GO" id="GO:0015074">
    <property type="term" value="P:DNA integration"/>
    <property type="evidence" value="ECO:0007669"/>
    <property type="project" value="InterPro"/>
</dbReference>
<dbReference type="Pfam" id="PF00665">
    <property type="entry name" value="rve"/>
    <property type="match status" value="1"/>
</dbReference>
<dbReference type="InterPro" id="IPR001584">
    <property type="entry name" value="Integrase_cat-core"/>
</dbReference>
<keyword evidence="3" id="KW-1185">Reference proteome</keyword>
<dbReference type="KEGG" id="dle:111179699"/>
<sequence length="245" mass="27133">MPPIYSPLLPPPVSPTNGDQLSSVFGAVPYIWCRNPGGVPSPTNYRGATPPPPGNDRGPLLTHPIRQKRGWIEAFPTAQETADTVATILLQHIIPRFGLPISIQSDNRPAFVSQVVQQVSEALQITWTLHIPYHPQSSGKIERANGILKDHLTKLSLEVRISWPNLLPLALTRIRASLRTPSSLSPFELLYGHPFLLHNLPTQNPPLASYLPYLSLLRHLLREHADHNLPTVTASETSSLPTTRR</sequence>
<evidence type="ECO:0000259" key="2">
    <source>
        <dbReference type="PROSITE" id="PS50994"/>
    </source>
</evidence>
<feature type="domain" description="Integrase catalytic" evidence="2">
    <location>
        <begin position="25"/>
        <end position="194"/>
    </location>
</feature>
<proteinExistence type="predicted"/>
<evidence type="ECO:0000313" key="4">
    <source>
        <dbReference type="RefSeq" id="XP_022439273.1"/>
    </source>
</evidence>
<dbReference type="PROSITE" id="PS50994">
    <property type="entry name" value="INTEGRASE"/>
    <property type="match status" value="1"/>
</dbReference>
<dbReference type="PANTHER" id="PTHR37984">
    <property type="entry name" value="PROTEIN CBG26694"/>
    <property type="match status" value="1"/>
</dbReference>
<dbReference type="Proteomes" id="UP000248483">
    <property type="component" value="Unplaced"/>
</dbReference>
<protein>
    <submittedName>
        <fullName evidence="4">Uncharacterized protein LOC111179699</fullName>
    </submittedName>
</protein>
<feature type="region of interest" description="Disordered" evidence="1">
    <location>
        <begin position="42"/>
        <end position="61"/>
    </location>
</feature>
<dbReference type="GO" id="GO:0003676">
    <property type="term" value="F:nucleic acid binding"/>
    <property type="evidence" value="ECO:0007669"/>
    <property type="project" value="InterPro"/>
</dbReference>
<accession>A0A2Y9PA39</accession>
<dbReference type="Gene3D" id="3.30.420.10">
    <property type="entry name" value="Ribonuclease H-like superfamily/Ribonuclease H"/>
    <property type="match status" value="1"/>
</dbReference>
<evidence type="ECO:0000256" key="1">
    <source>
        <dbReference type="SAM" id="MobiDB-lite"/>
    </source>
</evidence>
<dbReference type="InParanoid" id="A0A2Y9PA39"/>
<name>A0A2Y9PA39_DELLE</name>
<dbReference type="InterPro" id="IPR012337">
    <property type="entry name" value="RNaseH-like_sf"/>
</dbReference>
<dbReference type="PANTHER" id="PTHR37984:SF12">
    <property type="entry name" value="RIBONUCLEASE H"/>
    <property type="match status" value="1"/>
</dbReference>
<dbReference type="STRING" id="9749.A0A2Y9PA39"/>
<dbReference type="InterPro" id="IPR036397">
    <property type="entry name" value="RNaseH_sf"/>
</dbReference>
<dbReference type="SUPFAM" id="SSF53098">
    <property type="entry name" value="Ribonuclease H-like"/>
    <property type="match status" value="1"/>
</dbReference>
<dbReference type="AlphaFoldDB" id="A0A2Y9PA39"/>
<dbReference type="GeneID" id="111179699"/>
<dbReference type="InterPro" id="IPR050951">
    <property type="entry name" value="Retrovirus_Pol_polyprotein"/>
</dbReference>
<organism evidence="3 4">
    <name type="scientific">Delphinapterus leucas</name>
    <name type="common">Beluga whale</name>
    <dbReference type="NCBI Taxonomy" id="9749"/>
    <lineage>
        <taxon>Eukaryota</taxon>
        <taxon>Metazoa</taxon>
        <taxon>Chordata</taxon>
        <taxon>Craniata</taxon>
        <taxon>Vertebrata</taxon>
        <taxon>Euteleostomi</taxon>
        <taxon>Mammalia</taxon>
        <taxon>Eutheria</taxon>
        <taxon>Laurasiatheria</taxon>
        <taxon>Artiodactyla</taxon>
        <taxon>Whippomorpha</taxon>
        <taxon>Cetacea</taxon>
        <taxon>Odontoceti</taxon>
        <taxon>Monodontidae</taxon>
        <taxon>Delphinapterus</taxon>
    </lineage>
</organism>
<dbReference type="RefSeq" id="XP_022439273.1">
    <property type="nucleotide sequence ID" value="XM_022583565.2"/>
</dbReference>